<dbReference type="InterPro" id="IPR010929">
    <property type="entry name" value="PDR_CDR_ABC"/>
</dbReference>
<feature type="domain" description="ABC transporter" evidence="11">
    <location>
        <begin position="870"/>
        <end position="1112"/>
    </location>
</feature>
<evidence type="ECO:0000256" key="1">
    <source>
        <dbReference type="ARBA" id="ARBA00004141"/>
    </source>
</evidence>
<feature type="region of interest" description="Disordered" evidence="9">
    <location>
        <begin position="1"/>
        <end position="30"/>
    </location>
</feature>
<proteinExistence type="predicted"/>
<dbReference type="GeneID" id="96905229"/>
<dbReference type="Pfam" id="PF00005">
    <property type="entry name" value="ABC_tran"/>
    <property type="match status" value="2"/>
</dbReference>
<dbReference type="GO" id="GO:0005886">
    <property type="term" value="C:plasma membrane"/>
    <property type="evidence" value="ECO:0007669"/>
    <property type="project" value="EnsemblFungi"/>
</dbReference>
<dbReference type="KEGG" id="ncs:NCAS_0H02420"/>
<dbReference type="GO" id="GO:0008559">
    <property type="term" value="F:ABC-type xenobiotic transporter activity"/>
    <property type="evidence" value="ECO:0007669"/>
    <property type="project" value="EnsemblFungi"/>
</dbReference>
<name>G0VJ73_NAUCA</name>
<dbReference type="GO" id="GO:0016887">
    <property type="term" value="F:ATP hydrolysis activity"/>
    <property type="evidence" value="ECO:0007669"/>
    <property type="project" value="InterPro"/>
</dbReference>
<feature type="transmembrane region" description="Helical" evidence="10">
    <location>
        <begin position="1238"/>
        <end position="1257"/>
    </location>
</feature>
<evidence type="ECO:0000256" key="7">
    <source>
        <dbReference type="ARBA" id="ARBA00022989"/>
    </source>
</evidence>
<organism evidence="12 13">
    <name type="scientific">Naumovozyma castellii</name>
    <name type="common">Yeast</name>
    <name type="synonym">Saccharomyces castellii</name>
    <dbReference type="NCBI Taxonomy" id="27288"/>
    <lineage>
        <taxon>Eukaryota</taxon>
        <taxon>Fungi</taxon>
        <taxon>Dikarya</taxon>
        <taxon>Ascomycota</taxon>
        <taxon>Saccharomycotina</taxon>
        <taxon>Saccharomycetes</taxon>
        <taxon>Saccharomycetales</taxon>
        <taxon>Saccharomycetaceae</taxon>
        <taxon>Naumovozyma</taxon>
    </lineage>
</organism>
<dbReference type="GO" id="GO:1990961">
    <property type="term" value="P:xenobiotic detoxification by transmembrane export across the plasma membrane"/>
    <property type="evidence" value="ECO:0007669"/>
    <property type="project" value="EnsemblFungi"/>
</dbReference>
<dbReference type="Gene3D" id="3.40.50.300">
    <property type="entry name" value="P-loop containing nucleotide triphosphate hydrolases"/>
    <property type="match status" value="2"/>
</dbReference>
<dbReference type="OMA" id="RTSMRHD"/>
<feature type="transmembrane region" description="Helical" evidence="10">
    <location>
        <begin position="636"/>
        <end position="657"/>
    </location>
</feature>
<dbReference type="NCBIfam" id="TIGR00956">
    <property type="entry name" value="3a01205"/>
    <property type="match status" value="1"/>
</dbReference>
<evidence type="ECO:0000259" key="11">
    <source>
        <dbReference type="PROSITE" id="PS50893"/>
    </source>
</evidence>
<dbReference type="EMBL" id="HE576759">
    <property type="protein sequence ID" value="CCC71552.1"/>
    <property type="molecule type" value="Genomic_DNA"/>
</dbReference>
<dbReference type="FunCoup" id="G0VJ73">
    <property type="interactions" value="425"/>
</dbReference>
<dbReference type="InterPro" id="IPR034003">
    <property type="entry name" value="ABCG_PDR_2"/>
</dbReference>
<dbReference type="Pfam" id="PF06422">
    <property type="entry name" value="PDR_CDR"/>
    <property type="match status" value="1"/>
</dbReference>
<comment type="subcellular location">
    <subcellularLocation>
        <location evidence="1">Membrane</location>
        <topology evidence="1">Multi-pass membrane protein</topology>
    </subcellularLocation>
</comment>
<feature type="transmembrane region" description="Helical" evidence="10">
    <location>
        <begin position="525"/>
        <end position="545"/>
    </location>
</feature>
<evidence type="ECO:0000313" key="13">
    <source>
        <dbReference type="Proteomes" id="UP000001640"/>
    </source>
</evidence>
<dbReference type="OrthoDB" id="245989at2759"/>
<keyword evidence="13" id="KW-1185">Reference proteome</keyword>
<dbReference type="InterPro" id="IPR013525">
    <property type="entry name" value="ABC2_TM"/>
</dbReference>
<dbReference type="PROSITE" id="PS50893">
    <property type="entry name" value="ABC_TRANSPORTER_2"/>
    <property type="match status" value="2"/>
</dbReference>
<evidence type="ECO:0000256" key="4">
    <source>
        <dbReference type="ARBA" id="ARBA00022737"/>
    </source>
</evidence>
<dbReference type="InterPro" id="IPR003593">
    <property type="entry name" value="AAA+_ATPase"/>
</dbReference>
<keyword evidence="8 10" id="KW-0472">Membrane</keyword>
<dbReference type="InterPro" id="IPR003439">
    <property type="entry name" value="ABC_transporter-like_ATP-bd"/>
</dbReference>
<feature type="transmembrane region" description="Helical" evidence="10">
    <location>
        <begin position="778"/>
        <end position="795"/>
    </location>
</feature>
<protein>
    <recommendedName>
        <fullName evidence="11">ABC transporter domain-containing protein</fullName>
    </recommendedName>
</protein>
<dbReference type="SUPFAM" id="SSF52540">
    <property type="entry name" value="P-loop containing nucleoside triphosphate hydrolases"/>
    <property type="match status" value="2"/>
</dbReference>
<feature type="transmembrane region" description="Helical" evidence="10">
    <location>
        <begin position="1479"/>
        <end position="1500"/>
    </location>
</feature>
<dbReference type="InterPro" id="IPR005285">
    <property type="entry name" value="Drug-R_PDR/CDR"/>
</dbReference>
<keyword evidence="6" id="KW-0067">ATP-binding</keyword>
<evidence type="ECO:0000256" key="9">
    <source>
        <dbReference type="SAM" id="MobiDB-lite"/>
    </source>
</evidence>
<keyword evidence="2" id="KW-0813">Transport</keyword>
<gene>
    <name evidence="12" type="primary">NCAS0H02420</name>
    <name evidence="12" type="ordered locus">NCAS_0H02420</name>
</gene>
<evidence type="ECO:0000256" key="8">
    <source>
        <dbReference type="ARBA" id="ARBA00023136"/>
    </source>
</evidence>
<dbReference type="InParanoid" id="G0VJ73"/>
<evidence type="ECO:0000256" key="10">
    <source>
        <dbReference type="SAM" id="Phobius"/>
    </source>
</evidence>
<dbReference type="PANTHER" id="PTHR19241">
    <property type="entry name" value="ATP-BINDING CASSETTE TRANSPORTER"/>
    <property type="match status" value="1"/>
</dbReference>
<dbReference type="RefSeq" id="XP_003677899.1">
    <property type="nucleotide sequence ID" value="XM_003677851.1"/>
</dbReference>
<dbReference type="GO" id="GO:0005524">
    <property type="term" value="F:ATP binding"/>
    <property type="evidence" value="ECO:0007669"/>
    <property type="project" value="UniProtKB-KW"/>
</dbReference>
<dbReference type="GO" id="GO:0042802">
    <property type="term" value="F:identical protein binding"/>
    <property type="evidence" value="ECO:0007669"/>
    <property type="project" value="EnsemblFungi"/>
</dbReference>
<dbReference type="FunFam" id="3.40.50.300:FF:001262">
    <property type="entry name" value="ABC transporter CDR4"/>
    <property type="match status" value="1"/>
</dbReference>
<evidence type="ECO:0000256" key="6">
    <source>
        <dbReference type="ARBA" id="ARBA00022840"/>
    </source>
</evidence>
<feature type="domain" description="ABC transporter" evidence="11">
    <location>
        <begin position="164"/>
        <end position="413"/>
    </location>
</feature>
<dbReference type="GO" id="GO:0009410">
    <property type="term" value="P:response to xenobiotic stimulus"/>
    <property type="evidence" value="ECO:0007669"/>
    <property type="project" value="EnsemblFungi"/>
</dbReference>
<feature type="compositionally biased region" description="Low complexity" evidence="9">
    <location>
        <begin position="10"/>
        <end position="25"/>
    </location>
</feature>
<dbReference type="Pfam" id="PF14510">
    <property type="entry name" value="ABC_trans_N"/>
    <property type="match status" value="1"/>
</dbReference>
<accession>G0VJ73</accession>
<dbReference type="FunFam" id="3.40.50.300:FF:000054">
    <property type="entry name" value="ABC multidrug transporter atrF"/>
    <property type="match status" value="1"/>
</dbReference>
<keyword evidence="4" id="KW-0677">Repeat</keyword>
<dbReference type="InterPro" id="IPR034001">
    <property type="entry name" value="ABCG_PDR_1"/>
</dbReference>
<sequence>MSEKKTLDVSSINSIDPSNDNSANSTNSENLHEYHGFDQTAEEEIRELARTLTIQSVNNASVHESINELENQSIFTPEMEGINPVFTNPANPGYNPKLDPVSEDFSSKAWVQNMANISLADPDFYKPYSLGCVWKNLSASGESSDVAYQSTFLNMPYKILSTGYRKLKSSKTEDRFEILKPMDGCLNPGELLVVLGRPGSGCTTLLKSISSNTHGFKISDESTISYSGLTPKEVKRHYRGEVVYNAEADIHLPHLTVFQTLYTVARLKTPTNRIKGVDRDTFARHMTEVAMATYGLSHTRNTKVGNDLVRGVSGGERKRVSIAEVSICGSKFQCWDNATRGLDSATALEFIRALKTQATISNSAATVAIYQCSQDAYDLFDKVCVLDGGYQLYYGPGNKAKKYFQDMGYLCPERQTTADFLTSVTSPAERVINPEFIKKGIKVPQTPKDMGDYWLNSQNYKELMTEIDRKLSENVEESRETIRGAHVAKQSKRARPSSPYTVSYGLQVKYLLERNFWRIRNNASISLFMIFGNSSMAFILGSMFYKVMRKGDTSTFYFRGAAMFFAILFNAFSCLLEIFSLYEARPITEKHRTYSLYHPSADAFASIISEIPTKFCIAVCFNIIFYFLVNFRMNGGVFFFYLLMNVVGVFCMSHMFRCVGSLTKSLSEAMVPASMLLLALSMYTGFAIPKKKMLRWSRWIWYINPLSYLFESLMINEFHDVKYPCAQYIPFGPAYANISGTERVCSAVGAVPGQAYILGDDYIKESYGYKHSEKWRSLGIGLAYAIFFLGVYLFLCEYNEGAKQAGEILVFPRSVIKRLKKEGKLREKNTAEDIEMAADTSVTDKQLLSSDEMAEESGANIGLSKSEAIFHWRNLCYDVQIKDETRRILNNVDGWVKPGTLTALMGASGAGKTTLLDCLAERVTMGVITGDVLVNGRPRDQSFPRSIGYCQQQDLHLKTSTVRESLRFSAYLRQPADVSIEEKNQYVEDVIKILEMEAYADAVVGVAGEGLNVEQRKRLTIGVELTAKPKLLVFLDEPTSGLDSQTAWSICQLMKKLADHGQAILCTIHQPSAILMQEFDRLLFMQRGGRTVYFGDLGKGCQTMIDYFERNGSHPCPADANPAEWMLEVVGAAPGSHANQDYHEVWRNSAEYKAVQEELDWMAQELPKKQVEESAADQREFATSVPYQAKIVSIRLFEQYWRSPEYLWSKFILTIFNQLFIGFTFFKADTSLQGLQNQMLSIFMFVCIFNPILQQYLPSFVQQRDLYEARERPSRTFSWKAFIFSQIVVEVPWNLLAGTLAFFIYYYPIGFYANASAAGQLHERGALFWLFSCAFYVYVGSMGLAAISFNQLAENAANLASLLFTMSLSFCGVMTTPGAMPRFWIFMYRVSPLTYFIDATLAVGVANVDVHCSDYELLRFTPASGMTCGEYMTPYMEMMGTGYLKDSSATDQCEFCTVSHTNEYLSQVNSSYSRRWRNYGIFICYIAINYIFAVLFYYMARVPKNKGKSSSKGFLSKFKK</sequence>
<dbReference type="CDD" id="cd03233">
    <property type="entry name" value="ABCG_PDR_domain1"/>
    <property type="match status" value="1"/>
</dbReference>
<dbReference type="InterPro" id="IPR029481">
    <property type="entry name" value="ABC_trans_N"/>
</dbReference>
<dbReference type="PROSITE" id="PS00211">
    <property type="entry name" value="ABC_TRANSPORTER_1"/>
    <property type="match status" value="1"/>
</dbReference>
<feature type="transmembrane region" description="Helical" evidence="10">
    <location>
        <begin position="1206"/>
        <end position="1226"/>
    </location>
</feature>
<feature type="transmembrane region" description="Helical" evidence="10">
    <location>
        <begin position="1277"/>
        <end position="1306"/>
    </location>
</feature>
<reference evidence="12 13" key="1">
    <citation type="journal article" date="2011" name="Proc. Natl. Acad. Sci. U.S.A.">
        <title>Evolutionary erosion of yeast sex chromosomes by mating-type switching accidents.</title>
        <authorList>
            <person name="Gordon J.L."/>
            <person name="Armisen D."/>
            <person name="Proux-Wera E."/>
            <person name="Oheigeartaigh S.S."/>
            <person name="Byrne K.P."/>
            <person name="Wolfe K.H."/>
        </authorList>
    </citation>
    <scope>NUCLEOTIDE SEQUENCE [LARGE SCALE GENOMIC DNA]</scope>
    <source>
        <strain evidence="13">ATCC 76901 / BCRC 22586 / CBS 4309 / NBRC 1992 / NRRL Y-12630</strain>
    </source>
</reference>
<keyword evidence="7 10" id="KW-1133">Transmembrane helix</keyword>
<dbReference type="SMART" id="SM00382">
    <property type="entry name" value="AAA"/>
    <property type="match status" value="2"/>
</dbReference>
<evidence type="ECO:0000313" key="12">
    <source>
        <dbReference type="EMBL" id="CCC71552.1"/>
    </source>
</evidence>
<feature type="transmembrane region" description="Helical" evidence="10">
    <location>
        <begin position="603"/>
        <end position="629"/>
    </location>
</feature>
<dbReference type="InterPro" id="IPR027417">
    <property type="entry name" value="P-loop_NTPase"/>
</dbReference>
<dbReference type="GO" id="GO:0030003">
    <property type="term" value="P:intracellular monoatomic cation homeostasis"/>
    <property type="evidence" value="ECO:0007669"/>
    <property type="project" value="EnsemblFungi"/>
</dbReference>
<keyword evidence="5" id="KW-0547">Nucleotide-binding</keyword>
<reference key="2">
    <citation type="submission" date="2011-08" db="EMBL/GenBank/DDBJ databases">
        <title>Genome sequence of Naumovozyma castellii.</title>
        <authorList>
            <person name="Gordon J.L."/>
            <person name="Armisen D."/>
            <person name="Proux-Wera E."/>
            <person name="OhEigeartaigh S.S."/>
            <person name="Byrne K.P."/>
            <person name="Wolfe K.H."/>
        </authorList>
    </citation>
    <scope>NUCLEOTIDE SEQUENCE</scope>
    <source>
        <strain>Type strain:CBS 4309</strain>
    </source>
</reference>
<dbReference type="InterPro" id="IPR017871">
    <property type="entry name" value="ABC_transporter-like_CS"/>
</dbReference>
<dbReference type="CDD" id="cd03232">
    <property type="entry name" value="ABCG_PDR_domain2"/>
    <property type="match status" value="1"/>
</dbReference>
<dbReference type="Proteomes" id="UP000001640">
    <property type="component" value="Chromosome 8"/>
</dbReference>
<feature type="transmembrane region" description="Helical" evidence="10">
    <location>
        <begin position="1359"/>
        <end position="1379"/>
    </location>
</feature>
<evidence type="ECO:0000256" key="2">
    <source>
        <dbReference type="ARBA" id="ARBA00022448"/>
    </source>
</evidence>
<feature type="transmembrane region" description="Helical" evidence="10">
    <location>
        <begin position="1327"/>
        <end position="1347"/>
    </location>
</feature>
<evidence type="ECO:0000256" key="3">
    <source>
        <dbReference type="ARBA" id="ARBA00022692"/>
    </source>
</evidence>
<dbReference type="eggNOG" id="KOG0065">
    <property type="taxonomic scope" value="Eukaryota"/>
</dbReference>
<feature type="transmembrane region" description="Helical" evidence="10">
    <location>
        <begin position="557"/>
        <end position="583"/>
    </location>
</feature>
<dbReference type="HOGENOM" id="CLU_000604_35_0_1"/>
<keyword evidence="3 10" id="KW-0812">Transmembrane</keyword>
<dbReference type="STRING" id="1064592.G0VJ73"/>
<evidence type="ECO:0000256" key="5">
    <source>
        <dbReference type="ARBA" id="ARBA00022741"/>
    </source>
</evidence>
<dbReference type="Pfam" id="PF01061">
    <property type="entry name" value="ABC2_membrane"/>
    <property type="match status" value="2"/>
</dbReference>
<feature type="transmembrane region" description="Helical" evidence="10">
    <location>
        <begin position="669"/>
        <end position="688"/>
    </location>
</feature>